<evidence type="ECO:0000256" key="5">
    <source>
        <dbReference type="RuleBase" id="RU367124"/>
    </source>
</evidence>
<keyword evidence="3 5" id="KW-0964">Secreted</keyword>
<keyword evidence="8" id="KW-1185">Reference proteome</keyword>
<comment type="caution">
    <text evidence="7">The sequence shown here is derived from an EMBL/GenBank/DDBJ whole genome shotgun (WGS) entry which is preliminary data.</text>
</comment>
<proteinExistence type="inferred from homology"/>
<dbReference type="EMBL" id="JASMQC010000034">
    <property type="protein sequence ID" value="KAK1931451.1"/>
    <property type="molecule type" value="Genomic_DNA"/>
</dbReference>
<evidence type="ECO:0000256" key="1">
    <source>
        <dbReference type="ARBA" id="ARBA00004613"/>
    </source>
</evidence>
<sequence>MDPYPKLRIDTLAKLNAHSTISSLEPFPRPNHAFHLPLLVAATLLLSSPGVIDSKQSTVAEAGTQTNAIDVSGAKRFLRSNKWIGDGYPEERGTTATMKTAAEKLDRWLEKGKSPGQVRKIKLPNAGYSGKTLDDLAGQ</sequence>
<evidence type="ECO:0000256" key="3">
    <source>
        <dbReference type="ARBA" id="ARBA00022525"/>
    </source>
</evidence>
<evidence type="ECO:0000256" key="6">
    <source>
        <dbReference type="SAM" id="MobiDB-lite"/>
    </source>
</evidence>
<dbReference type="AlphaFoldDB" id="A0AAD9G477"/>
<feature type="region of interest" description="Disordered" evidence="6">
    <location>
        <begin position="116"/>
        <end position="139"/>
    </location>
</feature>
<organism evidence="7 8">
    <name type="scientific">Phytophthora citrophthora</name>
    <dbReference type="NCBI Taxonomy" id="4793"/>
    <lineage>
        <taxon>Eukaryota</taxon>
        <taxon>Sar</taxon>
        <taxon>Stramenopiles</taxon>
        <taxon>Oomycota</taxon>
        <taxon>Peronosporomycetes</taxon>
        <taxon>Peronosporales</taxon>
        <taxon>Peronosporaceae</taxon>
        <taxon>Phytophthora</taxon>
    </lineage>
</organism>
<comment type="similarity">
    <text evidence="2 5">Belongs to the RxLR effector family.</text>
</comment>
<keyword evidence="4" id="KW-0732">Signal</keyword>
<comment type="domain">
    <text evidence="5">The RxLR-dEER motif acts to carry the protein into the host cell cytoplasm through binding to cell surface phosphatidylinositol-3-phosphate.</text>
</comment>
<comment type="function">
    <text evidence="5">Effector that suppresses plant defense responses during pathogen infection.</text>
</comment>
<evidence type="ECO:0000313" key="7">
    <source>
        <dbReference type="EMBL" id="KAK1931451.1"/>
    </source>
</evidence>
<comment type="subcellular location">
    <subcellularLocation>
        <location evidence="1 5">Secreted</location>
    </subcellularLocation>
</comment>
<dbReference type="Proteomes" id="UP001259832">
    <property type="component" value="Unassembled WGS sequence"/>
</dbReference>
<accession>A0AAD9G477</accession>
<evidence type="ECO:0000256" key="4">
    <source>
        <dbReference type="ARBA" id="ARBA00022729"/>
    </source>
</evidence>
<evidence type="ECO:0000256" key="2">
    <source>
        <dbReference type="ARBA" id="ARBA00010400"/>
    </source>
</evidence>
<protein>
    <recommendedName>
        <fullName evidence="5">RxLR effector protein</fullName>
    </recommendedName>
</protein>
<dbReference type="Pfam" id="PF16810">
    <property type="entry name" value="RXLR"/>
    <property type="match status" value="1"/>
</dbReference>
<evidence type="ECO:0000313" key="8">
    <source>
        <dbReference type="Proteomes" id="UP001259832"/>
    </source>
</evidence>
<gene>
    <name evidence="7" type="ORF">P3T76_013207</name>
</gene>
<name>A0AAD9G477_9STRA</name>
<dbReference type="InterPro" id="IPR031825">
    <property type="entry name" value="RXLR"/>
</dbReference>
<reference evidence="7" key="1">
    <citation type="submission" date="2023-08" db="EMBL/GenBank/DDBJ databases">
        <title>Reference Genome Resource for the Citrus Pathogen Phytophthora citrophthora.</title>
        <authorList>
            <person name="Moller H."/>
            <person name="Coetzee B."/>
            <person name="Rose L.J."/>
            <person name="Van Niekerk J.M."/>
        </authorList>
    </citation>
    <scope>NUCLEOTIDE SEQUENCE</scope>
    <source>
        <strain evidence="7">STE-U-9442</strain>
    </source>
</reference>